<sequence>MRNAGLGGWPARRAQMSPDRTAFVYADRPLSYAEVHERTTRLASRLRDAGVRAGDRVAYLGPNHVAFAETMFATHVLGGIFVPLNFRLAAPEIAYMLEHSGASVLVYAPECGAVVRDLPGLPGLRTVVALESPAEGERHYETWLSQGDPTPIDIPVALDDIALILYTSGTTGRPKGAMLSHANLVWNCFHIMIGVDVTSTEVTLISAPLFHVAALNQTLLPTFLKGGISVIMPSWDVDRCYDLIERHRVTWMFGVTAMFAALARSPRWPGADLSSLRTLMSGGAAIPVALIRAYQERGLVFCQGYGMTETAPGATFLEAGESVRKVGSAGVPVFFANVRVVRPDLTPVAPGEPGEVLVQGPNVTPGYWRDPEATAAALTEGGWFHSGDIATLDDEGHLHIVDRVKDMYISGGENVYPAEVEGVLFEHPAVVEAAVVGVPDDTWGEVGRAFVVPRPGVAVTPGEVRDFLRPRLAKYKIPVYVDVVDALPKTGSGKIRKPDLRRRPLPAGPEE</sequence>
<feature type="domain" description="AMP-binding enzyme C-terminal" evidence="4">
    <location>
        <begin position="419"/>
        <end position="494"/>
    </location>
</feature>
<dbReference type="NCBIfam" id="NF004837">
    <property type="entry name" value="PRK06187.1"/>
    <property type="match status" value="1"/>
</dbReference>
<dbReference type="InterPro" id="IPR020459">
    <property type="entry name" value="AMP-binding"/>
</dbReference>
<dbReference type="InterPro" id="IPR042099">
    <property type="entry name" value="ANL_N_sf"/>
</dbReference>
<dbReference type="InterPro" id="IPR020845">
    <property type="entry name" value="AMP-binding_CS"/>
</dbReference>
<dbReference type="FunFam" id="3.30.300.30:FF:000008">
    <property type="entry name" value="2,3-dihydroxybenzoate-AMP ligase"/>
    <property type="match status" value="1"/>
</dbReference>
<dbReference type="CDD" id="cd17631">
    <property type="entry name" value="FACL_FadD13-like"/>
    <property type="match status" value="1"/>
</dbReference>
<dbReference type="RefSeq" id="WP_139580623.1">
    <property type="nucleotide sequence ID" value="NZ_VDMA02000040.1"/>
</dbReference>
<evidence type="ECO:0000256" key="2">
    <source>
        <dbReference type="ARBA" id="ARBA00022598"/>
    </source>
</evidence>
<comment type="caution">
    <text evidence="5">The sequence shown here is derived from an EMBL/GenBank/DDBJ whole genome shotgun (WGS) entry which is preliminary data.</text>
</comment>
<evidence type="ECO:0000256" key="1">
    <source>
        <dbReference type="ARBA" id="ARBA00006432"/>
    </source>
</evidence>
<dbReference type="Proteomes" id="UP000313066">
    <property type="component" value="Unassembled WGS sequence"/>
</dbReference>
<proteinExistence type="inferred from homology"/>
<dbReference type="PRINTS" id="PR00154">
    <property type="entry name" value="AMPBINDING"/>
</dbReference>
<comment type="similarity">
    <text evidence="1">Belongs to the ATP-dependent AMP-binding enzyme family.</text>
</comment>
<dbReference type="SUPFAM" id="SSF56801">
    <property type="entry name" value="Acetyl-CoA synthetase-like"/>
    <property type="match status" value="1"/>
</dbReference>
<name>A0A5N6B143_9ACTN</name>
<dbReference type="PANTHER" id="PTHR43201:SF5">
    <property type="entry name" value="MEDIUM-CHAIN ACYL-COA LIGASE ACSF2, MITOCHONDRIAL"/>
    <property type="match status" value="1"/>
</dbReference>
<evidence type="ECO:0000313" key="6">
    <source>
        <dbReference type="Proteomes" id="UP000313066"/>
    </source>
</evidence>
<keyword evidence="6" id="KW-1185">Reference proteome</keyword>
<protein>
    <submittedName>
        <fullName evidence="5">Long-chain-fatty-acid--CoA ligase</fullName>
    </submittedName>
</protein>
<evidence type="ECO:0000313" key="5">
    <source>
        <dbReference type="EMBL" id="KAB8174022.1"/>
    </source>
</evidence>
<dbReference type="PANTHER" id="PTHR43201">
    <property type="entry name" value="ACYL-COA SYNTHETASE"/>
    <property type="match status" value="1"/>
</dbReference>
<dbReference type="InterPro" id="IPR025110">
    <property type="entry name" value="AMP-bd_C"/>
</dbReference>
<dbReference type="Gene3D" id="3.40.50.12780">
    <property type="entry name" value="N-terminal domain of ligase-like"/>
    <property type="match status" value="1"/>
</dbReference>
<dbReference type="GO" id="GO:0031956">
    <property type="term" value="F:medium-chain fatty acid-CoA ligase activity"/>
    <property type="evidence" value="ECO:0007669"/>
    <property type="project" value="TreeGrafter"/>
</dbReference>
<reference evidence="5 6" key="1">
    <citation type="submission" date="2019-10" db="EMBL/GenBank/DDBJ databases">
        <title>Nonomuraea sp. nov., isolated from Phyllanthus amarus.</title>
        <authorList>
            <person name="Klykleung N."/>
            <person name="Tanasupawat S."/>
        </authorList>
    </citation>
    <scope>NUCLEOTIDE SEQUENCE [LARGE SCALE GENOMIC DNA]</scope>
    <source>
        <strain evidence="5 6">CR1-09</strain>
    </source>
</reference>
<evidence type="ECO:0000259" key="3">
    <source>
        <dbReference type="Pfam" id="PF00501"/>
    </source>
</evidence>
<keyword evidence="2 5" id="KW-0436">Ligase</keyword>
<dbReference type="Pfam" id="PF13193">
    <property type="entry name" value="AMP-binding_C"/>
    <property type="match status" value="1"/>
</dbReference>
<feature type="domain" description="AMP-dependent synthetase/ligase" evidence="3">
    <location>
        <begin position="12"/>
        <end position="368"/>
    </location>
</feature>
<dbReference type="InterPro" id="IPR045851">
    <property type="entry name" value="AMP-bd_C_sf"/>
</dbReference>
<organism evidence="5 6">
    <name type="scientific">Microbispora catharanthi</name>
    <dbReference type="NCBI Taxonomy" id="1712871"/>
    <lineage>
        <taxon>Bacteria</taxon>
        <taxon>Bacillati</taxon>
        <taxon>Actinomycetota</taxon>
        <taxon>Actinomycetes</taxon>
        <taxon>Streptosporangiales</taxon>
        <taxon>Streptosporangiaceae</taxon>
        <taxon>Microbispora</taxon>
    </lineage>
</organism>
<accession>A0A5N6B143</accession>
<dbReference type="AlphaFoldDB" id="A0A5N6B143"/>
<dbReference type="InterPro" id="IPR000873">
    <property type="entry name" value="AMP-dep_synth/lig_dom"/>
</dbReference>
<gene>
    <name evidence="5" type="ORF">FH610_040910</name>
</gene>
<dbReference type="Gene3D" id="3.30.300.30">
    <property type="match status" value="1"/>
</dbReference>
<dbReference type="Pfam" id="PF00501">
    <property type="entry name" value="AMP-binding"/>
    <property type="match status" value="1"/>
</dbReference>
<dbReference type="GO" id="GO:0006631">
    <property type="term" value="P:fatty acid metabolic process"/>
    <property type="evidence" value="ECO:0007669"/>
    <property type="project" value="TreeGrafter"/>
</dbReference>
<evidence type="ECO:0000259" key="4">
    <source>
        <dbReference type="Pfam" id="PF13193"/>
    </source>
</evidence>
<dbReference type="EMBL" id="VDMA02000040">
    <property type="protein sequence ID" value="KAB8174022.1"/>
    <property type="molecule type" value="Genomic_DNA"/>
</dbReference>
<dbReference type="PROSITE" id="PS00455">
    <property type="entry name" value="AMP_BINDING"/>
    <property type="match status" value="1"/>
</dbReference>